<dbReference type="AlphaFoldDB" id="A0A1B7LD18"/>
<name>A0A1B7LD18_9FIRM</name>
<protein>
    <submittedName>
        <fullName evidence="1">Uncharacterized protein</fullName>
    </submittedName>
</protein>
<sequence length="72" mass="8430">MAIDRLVEEIRKLSPADRLKLRIILETEDISKEDVEVSRQTAGKWDDIDADKLVKDIYNSRQYDPGRAEVNW</sequence>
<accession>A0A1B7LD18</accession>
<dbReference type="STRING" id="1838280.A6M21_12610"/>
<dbReference type="OrthoDB" id="1809398at2"/>
<organism evidence="1 2">
    <name type="scientific">Desulfotomaculum copahuensis</name>
    <dbReference type="NCBI Taxonomy" id="1838280"/>
    <lineage>
        <taxon>Bacteria</taxon>
        <taxon>Bacillati</taxon>
        <taxon>Bacillota</taxon>
        <taxon>Clostridia</taxon>
        <taxon>Eubacteriales</taxon>
        <taxon>Desulfotomaculaceae</taxon>
        <taxon>Desulfotomaculum</taxon>
    </lineage>
</organism>
<evidence type="ECO:0000313" key="1">
    <source>
        <dbReference type="EMBL" id="OAT80826.1"/>
    </source>
</evidence>
<gene>
    <name evidence="1" type="ORF">A6M21_12610</name>
</gene>
<keyword evidence="2" id="KW-1185">Reference proteome</keyword>
<proteinExistence type="predicted"/>
<reference evidence="1 2" key="1">
    <citation type="submission" date="2016-04" db="EMBL/GenBank/DDBJ databases">
        <authorList>
            <person name="Evans L.H."/>
            <person name="Alamgir A."/>
            <person name="Owens N."/>
            <person name="Weber N.D."/>
            <person name="Virtaneva K."/>
            <person name="Barbian K."/>
            <person name="Babar A."/>
            <person name="Rosenke K."/>
        </authorList>
    </citation>
    <scope>NUCLEOTIDE SEQUENCE [LARGE SCALE GENOMIC DNA]</scope>
    <source>
        <strain evidence="1 2">LMa1</strain>
    </source>
</reference>
<evidence type="ECO:0000313" key="2">
    <source>
        <dbReference type="Proteomes" id="UP000078532"/>
    </source>
</evidence>
<comment type="caution">
    <text evidence="1">The sequence shown here is derived from an EMBL/GenBank/DDBJ whole genome shotgun (WGS) entry which is preliminary data.</text>
</comment>
<dbReference type="RefSeq" id="WP_066669378.1">
    <property type="nucleotide sequence ID" value="NZ_LYVF01000172.1"/>
</dbReference>
<dbReference type="Proteomes" id="UP000078532">
    <property type="component" value="Unassembled WGS sequence"/>
</dbReference>
<dbReference type="EMBL" id="LYVF01000172">
    <property type="protein sequence ID" value="OAT80826.1"/>
    <property type="molecule type" value="Genomic_DNA"/>
</dbReference>